<dbReference type="InterPro" id="IPR036291">
    <property type="entry name" value="NAD(P)-bd_dom_sf"/>
</dbReference>
<keyword evidence="3" id="KW-0521">NADP</keyword>
<proteinExistence type="inferred from homology"/>
<name>A0ABS9CX90_9RHOB</name>
<dbReference type="PROSITE" id="PS00061">
    <property type="entry name" value="ADH_SHORT"/>
    <property type="match status" value="1"/>
</dbReference>
<organism evidence="4 5">
    <name type="scientific">Octadecabacter dasysiphoniae</name>
    <dbReference type="NCBI Taxonomy" id="2909341"/>
    <lineage>
        <taxon>Bacteria</taxon>
        <taxon>Pseudomonadati</taxon>
        <taxon>Pseudomonadota</taxon>
        <taxon>Alphaproteobacteria</taxon>
        <taxon>Rhodobacterales</taxon>
        <taxon>Roseobacteraceae</taxon>
        <taxon>Octadecabacter</taxon>
    </lineage>
</organism>
<dbReference type="PANTHER" id="PTHR44252">
    <property type="entry name" value="D-ERYTHRULOSE REDUCTASE"/>
    <property type="match status" value="1"/>
</dbReference>
<dbReference type="Gene3D" id="3.40.50.720">
    <property type="entry name" value="NAD(P)-binding Rossmann-like Domain"/>
    <property type="match status" value="1"/>
</dbReference>
<accession>A0ABS9CX90</accession>
<dbReference type="RefSeq" id="WP_235226230.1">
    <property type="nucleotide sequence ID" value="NZ_JAKGAQ010000003.1"/>
</dbReference>
<protein>
    <submittedName>
        <fullName evidence="4">SDR family oxidoreductase</fullName>
    </submittedName>
</protein>
<dbReference type="EMBL" id="JAKGAQ010000003">
    <property type="protein sequence ID" value="MCF2871896.1"/>
    <property type="molecule type" value="Genomic_DNA"/>
</dbReference>
<dbReference type="PRINTS" id="PR00081">
    <property type="entry name" value="GDHRDH"/>
</dbReference>
<comment type="similarity">
    <text evidence="1">Belongs to the short-chain dehydrogenases/reductases (SDR) family.</text>
</comment>
<evidence type="ECO:0000256" key="2">
    <source>
        <dbReference type="ARBA" id="ARBA00011881"/>
    </source>
</evidence>
<comment type="caution">
    <text evidence="4">The sequence shown here is derived from an EMBL/GenBank/DDBJ whole genome shotgun (WGS) entry which is preliminary data.</text>
</comment>
<dbReference type="InterPro" id="IPR020904">
    <property type="entry name" value="Sc_DH/Rdtase_CS"/>
</dbReference>
<evidence type="ECO:0000256" key="3">
    <source>
        <dbReference type="ARBA" id="ARBA00022857"/>
    </source>
</evidence>
<dbReference type="Pfam" id="PF13561">
    <property type="entry name" value="adh_short_C2"/>
    <property type="match status" value="1"/>
</dbReference>
<keyword evidence="5" id="KW-1185">Reference proteome</keyword>
<dbReference type="PRINTS" id="PR00080">
    <property type="entry name" value="SDRFAMILY"/>
</dbReference>
<dbReference type="Proteomes" id="UP001200557">
    <property type="component" value="Unassembled WGS sequence"/>
</dbReference>
<dbReference type="PANTHER" id="PTHR44252:SF3">
    <property type="entry name" value="D-ERYTHRULOSE REDUCTASE-RELATED"/>
    <property type="match status" value="1"/>
</dbReference>
<evidence type="ECO:0000256" key="1">
    <source>
        <dbReference type="ARBA" id="ARBA00006484"/>
    </source>
</evidence>
<reference evidence="4 5" key="1">
    <citation type="submission" date="2022-01" db="EMBL/GenBank/DDBJ databases">
        <title>Octadecabacter sp. nov., isolated from a marine alga.</title>
        <authorList>
            <person name="Jin M.S."/>
            <person name="Kim H.M."/>
            <person name="Han D.M."/>
            <person name="Jung J.J."/>
            <person name="Jeon C.O."/>
        </authorList>
    </citation>
    <scope>NUCLEOTIDE SEQUENCE [LARGE SCALE GENOMIC DNA]</scope>
    <source>
        <strain evidence="4 5">G9-8</strain>
    </source>
</reference>
<evidence type="ECO:0000313" key="4">
    <source>
        <dbReference type="EMBL" id="MCF2871896.1"/>
    </source>
</evidence>
<gene>
    <name evidence="4" type="ORF">L0664_12525</name>
</gene>
<dbReference type="SUPFAM" id="SSF51735">
    <property type="entry name" value="NAD(P)-binding Rossmann-fold domains"/>
    <property type="match status" value="1"/>
</dbReference>
<dbReference type="InterPro" id="IPR051737">
    <property type="entry name" value="L-xylulose/Carbonyl_redctase"/>
</dbReference>
<dbReference type="InterPro" id="IPR002347">
    <property type="entry name" value="SDR_fam"/>
</dbReference>
<evidence type="ECO:0000313" key="5">
    <source>
        <dbReference type="Proteomes" id="UP001200557"/>
    </source>
</evidence>
<sequence>MTLPRTPSFNLSGKRALITGATSGIGEGCAVALAEAGAHVTLVARTADKLHAQAAAFTNEGWGATALPLDISDIASTEAAIAQHGPFDILVNSAGLARHSPAVATTIDDYDTVTDLNVKAAYFLTRAVAKGLIAAGKTGSLMNISSQMGHVGGIDRAVYCATKHALEGMTKSMAIEWGPHQIRVNTICPTFIRTPLGEQTLAIPERRAWIEEKIKLGRVGEVTDIMGAVAFLASDAAALITGTSLLIDGGWTAD</sequence>
<comment type="subunit">
    <text evidence="2">Homotetramer.</text>
</comment>